<dbReference type="Proteomes" id="UP000676885">
    <property type="component" value="Chromosome"/>
</dbReference>
<reference evidence="2 3" key="1">
    <citation type="submission" date="2021-05" db="EMBL/GenBank/DDBJ databases">
        <title>Novel species in genus Arthrobacter.</title>
        <authorList>
            <person name="Zhang G."/>
        </authorList>
    </citation>
    <scope>NUCLEOTIDE SEQUENCE [LARGE SCALE GENOMIC DNA]</scope>
    <source>
        <strain evidence="3">zg-ZUI227</strain>
    </source>
</reference>
<dbReference type="EMBL" id="CP076022">
    <property type="protein sequence ID" value="QWC08777.1"/>
    <property type="molecule type" value="Genomic_DNA"/>
</dbReference>
<name>A0A975QZ65_9MICC</name>
<proteinExistence type="predicted"/>
<evidence type="ECO:0000313" key="2">
    <source>
        <dbReference type="EMBL" id="QWC08777.1"/>
    </source>
</evidence>
<keyword evidence="1" id="KW-1133">Transmembrane helix</keyword>
<accession>A0A975QZ65</accession>
<dbReference type="KEGG" id="ajg:KKR91_09470"/>
<dbReference type="RefSeq" id="WP_210228975.1">
    <property type="nucleotide sequence ID" value="NZ_CP076022.1"/>
</dbReference>
<keyword evidence="1" id="KW-0812">Transmembrane</keyword>
<dbReference type="AlphaFoldDB" id="A0A975QZ65"/>
<feature type="transmembrane region" description="Helical" evidence="1">
    <location>
        <begin position="389"/>
        <end position="408"/>
    </location>
</feature>
<protein>
    <submittedName>
        <fullName evidence="2">Uncharacterized protein</fullName>
    </submittedName>
</protein>
<organism evidence="2 3">
    <name type="scientific">Arthrobacter jiangjiafuii</name>
    <dbReference type="NCBI Taxonomy" id="2817475"/>
    <lineage>
        <taxon>Bacteria</taxon>
        <taxon>Bacillati</taxon>
        <taxon>Actinomycetota</taxon>
        <taxon>Actinomycetes</taxon>
        <taxon>Micrococcales</taxon>
        <taxon>Micrococcaceae</taxon>
        <taxon>Arthrobacter</taxon>
    </lineage>
</organism>
<evidence type="ECO:0000313" key="3">
    <source>
        <dbReference type="Proteomes" id="UP000676885"/>
    </source>
</evidence>
<sequence length="427" mass="46630">MEQKSLDPAVDPGNGPAGRLPFAGVLRAADILSQRILLLDVQVLDGALFLTLGPDGIRNILARTDSLDGVLAVASRKPTLAESLRSILLGSDLDRTVLARFEFSALTAFCVQPLPLADRLQLRDSERLRNCPPEEVARTVAAELQAAAESDNPAHQVHEPTGPFAQLELAWSAWIDEVDSGRLSLKEWDGGFDLAAALERRVVPSGLATAGDPAVDAAVAFLSRSVYRTEALAYLSDHAAALNDREQLLRDWWMNAYFDALAAMHGTNWLRFSPDPGTQDSLPPRRFGSRRRAMGRNGATIQFQGSLVSTLHEMQPPVYALLRHQARAAIREWQRSPSQKSSDELAYAVARADAVISRRQARRTVRTRVLLTLFPVLVGTLASNITAGLVSAVAAVLLGVPLAEFLELRESGRKKMRAHIHFPAVPR</sequence>
<evidence type="ECO:0000256" key="1">
    <source>
        <dbReference type="SAM" id="Phobius"/>
    </source>
</evidence>
<keyword evidence="3" id="KW-1185">Reference proteome</keyword>
<gene>
    <name evidence="2" type="ORF">KKR91_09470</name>
</gene>
<keyword evidence="1" id="KW-0472">Membrane</keyword>